<accession>A0A5B0NHH1</accession>
<sequence length="132" mass="15364">MKRSPIWILALLLMLEAICKTSAAGQVHEITSWVSKENNAIDRSTMKFLRDFQPSHDIEDQYVCHVGCLHLSLSRVAGTKIKLVNKGDKSFQYAVQDMFTKRWIWEETIAPDHVHIFATTHVKFYLINHPYY</sequence>
<organism evidence="2 3">
    <name type="scientific">Puccinia graminis f. sp. tritici</name>
    <dbReference type="NCBI Taxonomy" id="56615"/>
    <lineage>
        <taxon>Eukaryota</taxon>
        <taxon>Fungi</taxon>
        <taxon>Dikarya</taxon>
        <taxon>Basidiomycota</taxon>
        <taxon>Pucciniomycotina</taxon>
        <taxon>Pucciniomycetes</taxon>
        <taxon>Pucciniales</taxon>
        <taxon>Pucciniaceae</taxon>
        <taxon>Puccinia</taxon>
    </lineage>
</organism>
<dbReference type="EMBL" id="VDEP01000407">
    <property type="protein sequence ID" value="KAA1088183.1"/>
    <property type="molecule type" value="Genomic_DNA"/>
</dbReference>
<evidence type="ECO:0000313" key="3">
    <source>
        <dbReference type="Proteomes" id="UP000325313"/>
    </source>
</evidence>
<feature type="signal peptide" evidence="1">
    <location>
        <begin position="1"/>
        <end position="23"/>
    </location>
</feature>
<proteinExistence type="predicted"/>
<evidence type="ECO:0000256" key="1">
    <source>
        <dbReference type="SAM" id="SignalP"/>
    </source>
</evidence>
<feature type="chain" id="PRO_5022771420" evidence="1">
    <location>
        <begin position="24"/>
        <end position="132"/>
    </location>
</feature>
<protein>
    <submittedName>
        <fullName evidence="2">Uncharacterized protein</fullName>
    </submittedName>
</protein>
<comment type="caution">
    <text evidence="2">The sequence shown here is derived from an EMBL/GenBank/DDBJ whole genome shotgun (WGS) entry which is preliminary data.</text>
</comment>
<gene>
    <name evidence="2" type="ORF">PGTUg99_023976</name>
</gene>
<evidence type="ECO:0000313" key="2">
    <source>
        <dbReference type="EMBL" id="KAA1088183.1"/>
    </source>
</evidence>
<name>A0A5B0NHH1_PUCGR</name>
<reference evidence="2 3" key="1">
    <citation type="submission" date="2019-05" db="EMBL/GenBank/DDBJ databases">
        <title>Emergence of the Ug99 lineage of the wheat stem rust pathogen through somatic hybridization.</title>
        <authorList>
            <person name="Li F."/>
            <person name="Upadhyaya N.M."/>
            <person name="Sperschneider J."/>
            <person name="Matny O."/>
            <person name="Nguyen-Phuc H."/>
            <person name="Mago R."/>
            <person name="Raley C."/>
            <person name="Miller M.E."/>
            <person name="Silverstein K.A.T."/>
            <person name="Henningsen E."/>
            <person name="Hirsch C.D."/>
            <person name="Visser B."/>
            <person name="Pretorius Z.A."/>
            <person name="Steffenson B.J."/>
            <person name="Schwessinger B."/>
            <person name="Dodds P.N."/>
            <person name="Figueroa M."/>
        </authorList>
    </citation>
    <scope>NUCLEOTIDE SEQUENCE [LARGE SCALE GENOMIC DNA]</scope>
    <source>
        <strain evidence="2 3">Ug99</strain>
    </source>
</reference>
<keyword evidence="1" id="KW-0732">Signal</keyword>
<dbReference type="AlphaFoldDB" id="A0A5B0NHH1"/>
<dbReference type="Proteomes" id="UP000325313">
    <property type="component" value="Unassembled WGS sequence"/>
</dbReference>